<dbReference type="InterPro" id="IPR013174">
    <property type="entry name" value="DPM3"/>
</dbReference>
<dbReference type="GO" id="GO:0006506">
    <property type="term" value="P:GPI anchor biosynthetic process"/>
    <property type="evidence" value="ECO:0007669"/>
    <property type="project" value="TreeGrafter"/>
</dbReference>
<feature type="transmembrane region" description="Helical" evidence="7">
    <location>
        <begin position="7"/>
        <end position="24"/>
    </location>
</feature>
<dbReference type="GO" id="GO:0033185">
    <property type="term" value="C:dolichol-phosphate-mannose synthase complex"/>
    <property type="evidence" value="ECO:0007669"/>
    <property type="project" value="TreeGrafter"/>
</dbReference>
<comment type="subcellular location">
    <subcellularLocation>
        <location evidence="1 7">Endoplasmic reticulum membrane</location>
        <topology evidence="1 7">Multi-pass membrane protein</topology>
    </subcellularLocation>
</comment>
<name>A0A4V1XAR0_9PEZI</name>
<keyword evidence="6 7" id="KW-0472">Membrane</keyword>
<evidence type="ECO:0000256" key="1">
    <source>
        <dbReference type="ARBA" id="ARBA00004477"/>
    </source>
</evidence>
<evidence type="ECO:0000313" key="8">
    <source>
        <dbReference type="EMBL" id="RYP03619.1"/>
    </source>
</evidence>
<dbReference type="OrthoDB" id="2014333at2759"/>
<evidence type="ECO:0000256" key="3">
    <source>
        <dbReference type="ARBA" id="ARBA00022692"/>
    </source>
</evidence>
<comment type="pathway">
    <text evidence="7">Protein modification; protein glycosylation.</text>
</comment>
<dbReference type="AlphaFoldDB" id="A0A4V1XAR0"/>
<keyword evidence="9" id="KW-1185">Reference proteome</keyword>
<comment type="function">
    <text evidence="7">Stabilizer subunit of the dolichol-phosphate mannose (DPM) synthase complex; tethers catalytic subunit to the ER.</text>
</comment>
<dbReference type="Pfam" id="PF08285">
    <property type="entry name" value="DPM3"/>
    <property type="match status" value="1"/>
</dbReference>
<dbReference type="Proteomes" id="UP000293360">
    <property type="component" value="Unassembled WGS sequence"/>
</dbReference>
<comment type="caution">
    <text evidence="8">The sequence shown here is derived from an EMBL/GenBank/DDBJ whole genome shotgun (WGS) entry which is preliminary data.</text>
</comment>
<keyword evidence="4 7" id="KW-0256">Endoplasmic reticulum</keyword>
<gene>
    <name evidence="8" type="ORF">DL764_004998</name>
</gene>
<proteinExistence type="inferred from homology"/>
<evidence type="ECO:0000256" key="5">
    <source>
        <dbReference type="ARBA" id="ARBA00022989"/>
    </source>
</evidence>
<dbReference type="UniPathway" id="UPA00378"/>
<comment type="similarity">
    <text evidence="2 7">Belongs to the DPM3 family.</text>
</comment>
<protein>
    <recommendedName>
        <fullName evidence="7">Dolichol-phosphate mannosyltransferase subunit 3</fullName>
    </recommendedName>
</protein>
<evidence type="ECO:0000256" key="2">
    <source>
        <dbReference type="ARBA" id="ARBA00010430"/>
    </source>
</evidence>
<keyword evidence="5 7" id="KW-1133">Transmembrane helix</keyword>
<dbReference type="PANTHER" id="PTHR16433:SF0">
    <property type="entry name" value="DOLICHOL-PHOSPHATE MANNOSYLTRANSFERASE SUBUNIT 3"/>
    <property type="match status" value="1"/>
</dbReference>
<organism evidence="8 9">
    <name type="scientific">Monosporascus ibericus</name>
    <dbReference type="NCBI Taxonomy" id="155417"/>
    <lineage>
        <taxon>Eukaryota</taxon>
        <taxon>Fungi</taxon>
        <taxon>Dikarya</taxon>
        <taxon>Ascomycota</taxon>
        <taxon>Pezizomycotina</taxon>
        <taxon>Sordariomycetes</taxon>
        <taxon>Xylariomycetidae</taxon>
        <taxon>Xylariales</taxon>
        <taxon>Xylariales incertae sedis</taxon>
        <taxon>Monosporascus</taxon>
    </lineage>
</organism>
<reference evidence="8 9" key="1">
    <citation type="submission" date="2018-06" db="EMBL/GenBank/DDBJ databases">
        <title>Complete Genomes of Monosporascus.</title>
        <authorList>
            <person name="Robinson A.J."/>
            <person name="Natvig D.O."/>
        </authorList>
    </citation>
    <scope>NUCLEOTIDE SEQUENCE [LARGE SCALE GENOMIC DNA]</scope>
    <source>
        <strain evidence="8 9">CBS 110550</strain>
    </source>
</reference>
<accession>A0A4V1XAR0</accession>
<evidence type="ECO:0000313" key="9">
    <source>
        <dbReference type="Proteomes" id="UP000293360"/>
    </source>
</evidence>
<feature type="transmembrane region" description="Helical" evidence="7">
    <location>
        <begin position="36"/>
        <end position="54"/>
    </location>
</feature>
<comment type="subunit">
    <text evidence="7">Component of the dolichol-phosphate mannose (DPM) synthase complex.</text>
</comment>
<sequence>MTRATQTISIALLFTSLYLALFLQLVPLPPLVQSEIVPVLPFWALVSFGAYLLFRLGWNVMTFNDVPEAHKELMAEIDLAKSDLRKLGVDVD</sequence>
<dbReference type="STRING" id="155417.A0A4V1XAR0"/>
<evidence type="ECO:0000256" key="6">
    <source>
        <dbReference type="ARBA" id="ARBA00023136"/>
    </source>
</evidence>
<evidence type="ECO:0000256" key="4">
    <source>
        <dbReference type="ARBA" id="ARBA00022824"/>
    </source>
</evidence>
<evidence type="ECO:0000256" key="7">
    <source>
        <dbReference type="RuleBase" id="RU365085"/>
    </source>
</evidence>
<dbReference type="GO" id="GO:0005789">
    <property type="term" value="C:endoplasmic reticulum membrane"/>
    <property type="evidence" value="ECO:0007669"/>
    <property type="project" value="UniProtKB-SubCell"/>
</dbReference>
<dbReference type="PANTHER" id="PTHR16433">
    <property type="entry name" value="DOLICHOL-PHOSPHATE MANNOSYLTRANSFERASE SUBUNIT 3"/>
    <property type="match status" value="1"/>
</dbReference>
<keyword evidence="3 7" id="KW-0812">Transmembrane</keyword>
<dbReference type="EMBL" id="QJNU01000250">
    <property type="protein sequence ID" value="RYP03619.1"/>
    <property type="molecule type" value="Genomic_DNA"/>
</dbReference>